<dbReference type="AlphaFoldDB" id="A0A194V6D7"/>
<keyword evidence="3" id="KW-0285">Flavoprotein</keyword>
<sequence length="437" mass="48477">MAASHISKDDRIAIIGASVLGISTALHLAARGYKDITIFDKKPQSDLTAPPTQGYPYSANRCSPADRPEYRDLSLEAINGWKAWNQELWAGKTVPPGLSPEHRVYINNGYYSHFGGDAIPEAEIARVRLMEKKGMGLALLLSTDLDHVGSANSRMFNFDPFWREEREKANIAVLDTLGGTVIVEKAYQFALYKAQTQGVKFVFGAEDGAVEELLYHKPGKDDRKNLKGVRTRNGKTHSVDFVVWACESGTSIPHLPSSLDTTAAKTYEFAAAVRIPEREELWDRFAPDNFPSWEHRLPDEQGAVIFGFPREEDGRMIVGIRATAKSNIAKNDEAINRIKRFLAEFLPELSEAGVSIEPLSANPPEVYADYCIIDRVPGVKNLLLAVDGRRTEEKFLFLPNIGSHAVDVIEGGQPAITNWKSKSAIQQERKVLGKAKL</sequence>
<gene>
    <name evidence="8" type="ORF">VP1G_06718</name>
</gene>
<dbReference type="GO" id="GO:0050660">
    <property type="term" value="F:flavin adenine dinucleotide binding"/>
    <property type="evidence" value="ECO:0007669"/>
    <property type="project" value="InterPro"/>
</dbReference>
<dbReference type="OrthoDB" id="2219495at2759"/>
<dbReference type="InterPro" id="IPR045170">
    <property type="entry name" value="MTOX"/>
</dbReference>
<comment type="cofactor">
    <cofactor evidence="1">
        <name>FAD</name>
        <dbReference type="ChEBI" id="CHEBI:57692"/>
    </cofactor>
</comment>
<evidence type="ECO:0000256" key="5">
    <source>
        <dbReference type="ARBA" id="ARBA00023002"/>
    </source>
</evidence>
<keyword evidence="6" id="KW-0472">Membrane</keyword>
<evidence type="ECO:0000256" key="6">
    <source>
        <dbReference type="SAM" id="Phobius"/>
    </source>
</evidence>
<proteinExistence type="inferred from homology"/>
<reference evidence="9" key="1">
    <citation type="submission" date="2014-12" db="EMBL/GenBank/DDBJ databases">
        <title>Genome Sequence of Valsa Canker Pathogens Uncovers a Specific Adaption of Colonization on Woody Bark.</title>
        <authorList>
            <person name="Yin Z."/>
            <person name="Liu H."/>
            <person name="Gao X."/>
            <person name="Li Z."/>
            <person name="Song N."/>
            <person name="Ke X."/>
            <person name="Dai Q."/>
            <person name="Wu Y."/>
            <person name="Sun Y."/>
            <person name="Xu J.-R."/>
            <person name="Kang Z.K."/>
            <person name="Wang L."/>
            <person name="Huang L."/>
        </authorList>
    </citation>
    <scope>NUCLEOTIDE SEQUENCE [LARGE SCALE GENOMIC DNA]</scope>
    <source>
        <strain evidence="9">SXYL134</strain>
    </source>
</reference>
<keyword evidence="6" id="KW-1133">Transmembrane helix</keyword>
<organism evidence="8 9">
    <name type="scientific">Cytospora mali</name>
    <name type="common">Apple Valsa canker fungus</name>
    <name type="synonym">Valsa mali</name>
    <dbReference type="NCBI Taxonomy" id="578113"/>
    <lineage>
        <taxon>Eukaryota</taxon>
        <taxon>Fungi</taxon>
        <taxon>Dikarya</taxon>
        <taxon>Ascomycota</taxon>
        <taxon>Pezizomycotina</taxon>
        <taxon>Sordariomycetes</taxon>
        <taxon>Sordariomycetidae</taxon>
        <taxon>Diaporthales</taxon>
        <taxon>Cytosporaceae</taxon>
        <taxon>Cytospora</taxon>
    </lineage>
</organism>
<keyword evidence="5" id="KW-0560">Oxidoreductase</keyword>
<comment type="similarity">
    <text evidence="2">Belongs to the MSOX/MTOX family.</text>
</comment>
<dbReference type="PANTHER" id="PTHR10961:SF15">
    <property type="entry name" value="FAD DEPENDENT OXIDOREDUCTASE DOMAIN-CONTAINING PROTEIN"/>
    <property type="match status" value="1"/>
</dbReference>
<feature type="domain" description="FAD dependent oxidoreductase" evidence="7">
    <location>
        <begin position="11"/>
        <end position="385"/>
    </location>
</feature>
<keyword evidence="6" id="KW-0812">Transmembrane</keyword>
<dbReference type="EMBL" id="KN714731">
    <property type="protein sequence ID" value="KUI59532.1"/>
    <property type="molecule type" value="Genomic_DNA"/>
</dbReference>
<evidence type="ECO:0000256" key="3">
    <source>
        <dbReference type="ARBA" id="ARBA00022630"/>
    </source>
</evidence>
<evidence type="ECO:0000256" key="1">
    <source>
        <dbReference type="ARBA" id="ARBA00001974"/>
    </source>
</evidence>
<dbReference type="Gene3D" id="3.30.9.10">
    <property type="entry name" value="D-Amino Acid Oxidase, subunit A, domain 2"/>
    <property type="match status" value="1"/>
</dbReference>
<evidence type="ECO:0000313" key="8">
    <source>
        <dbReference type="EMBL" id="KUI59532.1"/>
    </source>
</evidence>
<dbReference type="STRING" id="694573.A0A194V6D7"/>
<feature type="transmembrane region" description="Helical" evidence="6">
    <location>
        <begin position="12"/>
        <end position="30"/>
    </location>
</feature>
<dbReference type="InterPro" id="IPR036188">
    <property type="entry name" value="FAD/NAD-bd_sf"/>
</dbReference>
<dbReference type="PANTHER" id="PTHR10961">
    <property type="entry name" value="PEROXISOMAL SARCOSINE OXIDASE"/>
    <property type="match status" value="1"/>
</dbReference>
<keyword evidence="9" id="KW-1185">Reference proteome</keyword>
<dbReference type="InterPro" id="IPR006076">
    <property type="entry name" value="FAD-dep_OxRdtase"/>
</dbReference>
<keyword evidence="4" id="KW-0274">FAD</keyword>
<dbReference type="Proteomes" id="UP000078576">
    <property type="component" value="Unassembled WGS sequence"/>
</dbReference>
<dbReference type="Gene3D" id="3.50.50.60">
    <property type="entry name" value="FAD/NAD(P)-binding domain"/>
    <property type="match status" value="1"/>
</dbReference>
<dbReference type="GO" id="GO:0008115">
    <property type="term" value="F:sarcosine oxidase activity"/>
    <property type="evidence" value="ECO:0007669"/>
    <property type="project" value="TreeGrafter"/>
</dbReference>
<evidence type="ECO:0000256" key="4">
    <source>
        <dbReference type="ARBA" id="ARBA00022827"/>
    </source>
</evidence>
<dbReference type="SUPFAM" id="SSF51905">
    <property type="entry name" value="FAD/NAD(P)-binding domain"/>
    <property type="match status" value="1"/>
</dbReference>
<evidence type="ECO:0000313" key="9">
    <source>
        <dbReference type="Proteomes" id="UP000078576"/>
    </source>
</evidence>
<evidence type="ECO:0000259" key="7">
    <source>
        <dbReference type="Pfam" id="PF01266"/>
    </source>
</evidence>
<protein>
    <submittedName>
        <fullName evidence="8">L-saccharopine oxidase</fullName>
    </submittedName>
</protein>
<dbReference type="Pfam" id="PF01266">
    <property type="entry name" value="DAO"/>
    <property type="match status" value="1"/>
</dbReference>
<name>A0A194V6D7_CYTMA</name>
<accession>A0A194V6D7</accession>
<evidence type="ECO:0000256" key="2">
    <source>
        <dbReference type="ARBA" id="ARBA00010989"/>
    </source>
</evidence>